<dbReference type="RefSeq" id="WP_181072027.1">
    <property type="nucleotide sequence ID" value="NZ_JAAMRF010000008.1"/>
</dbReference>
<feature type="transmembrane region" description="Helical" evidence="3">
    <location>
        <begin position="78"/>
        <end position="101"/>
    </location>
</feature>
<protein>
    <recommendedName>
        <fullName evidence="1">diguanylate cyclase</fullName>
        <ecNumber evidence="1">2.7.7.65</ecNumber>
    </recommendedName>
</protein>
<dbReference type="Gene3D" id="3.30.70.270">
    <property type="match status" value="1"/>
</dbReference>
<feature type="transmembrane region" description="Helical" evidence="3">
    <location>
        <begin position="113"/>
        <end position="134"/>
    </location>
</feature>
<keyword evidence="6" id="KW-1185">Reference proteome</keyword>
<reference evidence="5 6" key="1">
    <citation type="submission" date="2020-02" db="EMBL/GenBank/DDBJ databases">
        <title>Synteny-based analysis reveals conserved mechanism for high triclosan tolerance in Pseudomonas, as well as instances of horizontal transfer.</title>
        <authorList>
            <person name="Mcfarland A.G."/>
            <person name="Bertucci H.K."/>
            <person name="Litmann E."/>
            <person name="Shen J."/>
            <person name="Huttenhower C."/>
            <person name="Hartmann E.M."/>
        </authorList>
    </citation>
    <scope>NUCLEOTIDE SEQUENCE [LARGE SCALE GENOMIC DNA]</scope>
    <source>
        <strain evidence="5 6">115A1</strain>
    </source>
</reference>
<keyword evidence="3" id="KW-1133">Transmembrane helix</keyword>
<dbReference type="PANTHER" id="PTHR45138">
    <property type="entry name" value="REGULATORY COMPONENTS OF SENSORY TRANSDUCTION SYSTEM"/>
    <property type="match status" value="1"/>
</dbReference>
<dbReference type="PROSITE" id="PS50887">
    <property type="entry name" value="GGDEF"/>
    <property type="match status" value="1"/>
</dbReference>
<dbReference type="Pfam" id="PF00990">
    <property type="entry name" value="GGDEF"/>
    <property type="match status" value="1"/>
</dbReference>
<feature type="transmembrane region" description="Helical" evidence="3">
    <location>
        <begin position="48"/>
        <end position="66"/>
    </location>
</feature>
<dbReference type="EMBL" id="JAAMRF010000008">
    <property type="protein sequence ID" value="MBA1274993.1"/>
    <property type="molecule type" value="Genomic_DNA"/>
</dbReference>
<dbReference type="NCBIfam" id="TIGR00254">
    <property type="entry name" value="GGDEF"/>
    <property type="match status" value="1"/>
</dbReference>
<feature type="domain" description="GGDEF" evidence="4">
    <location>
        <begin position="259"/>
        <end position="394"/>
    </location>
</feature>
<evidence type="ECO:0000259" key="4">
    <source>
        <dbReference type="PROSITE" id="PS50887"/>
    </source>
</evidence>
<evidence type="ECO:0000256" key="3">
    <source>
        <dbReference type="SAM" id="Phobius"/>
    </source>
</evidence>
<comment type="caution">
    <text evidence="5">The sequence shown here is derived from an EMBL/GenBank/DDBJ whole genome shotgun (WGS) entry which is preliminary data.</text>
</comment>
<name>A0ABR5Z450_9GAMM</name>
<dbReference type="InterPro" id="IPR050469">
    <property type="entry name" value="Diguanylate_Cyclase"/>
</dbReference>
<dbReference type="SUPFAM" id="SSF55073">
    <property type="entry name" value="Nucleotide cyclase"/>
    <property type="match status" value="1"/>
</dbReference>
<sequence length="399" mass="44344">MDAQESQSTAEFLDTPYGQQLHAGFRRLLFTKTLEHEFRQYLQRQALASQRLGALLLLLVVSLYLYSEISFLVMDDDWMAELVMLRACQALVGLTVLGMTFSGRHARTQAHWFYPLALLLVGAIAARIDIHYAAVEQTLSFQYGAGLLIVCSFFFLGITFWRSLVSASLIVIVDLVMALSILQPGQMPEHWIAVSYYVLLLVIGATSRYGHEYSQREQFLVRKLLGWVAEHDALTGLANRRSYDSSLRRLAALAHRERRALTLMLLDLDNFKAYNDLLGHPAGDELLRRFACLLAGFARRPLDFAARVGGEEFSVLLYDCDGEAAARLAGQIRQALNDSGLQHPAEAEGTPITVSIGIAVLAPGQSEGALYKCADTALYQAKQAGKDRFVLHDAVSAER</sequence>
<keyword evidence="3" id="KW-0812">Transmembrane</keyword>
<dbReference type="InterPro" id="IPR029787">
    <property type="entry name" value="Nucleotide_cyclase"/>
</dbReference>
<feature type="transmembrane region" description="Helical" evidence="3">
    <location>
        <begin position="167"/>
        <end position="185"/>
    </location>
</feature>
<dbReference type="PANTHER" id="PTHR45138:SF9">
    <property type="entry name" value="DIGUANYLATE CYCLASE DGCM-RELATED"/>
    <property type="match status" value="1"/>
</dbReference>
<evidence type="ECO:0000313" key="5">
    <source>
        <dbReference type="EMBL" id="MBA1274993.1"/>
    </source>
</evidence>
<accession>A0ABR5Z450</accession>
<evidence type="ECO:0000313" key="6">
    <source>
        <dbReference type="Proteomes" id="UP000786387"/>
    </source>
</evidence>
<gene>
    <name evidence="5" type="ORF">G7026_16690</name>
</gene>
<dbReference type="SMART" id="SM00267">
    <property type="entry name" value="GGDEF"/>
    <property type="match status" value="1"/>
</dbReference>
<keyword evidence="3" id="KW-0472">Membrane</keyword>
<dbReference type="EC" id="2.7.7.65" evidence="1"/>
<dbReference type="InterPro" id="IPR043128">
    <property type="entry name" value="Rev_trsase/Diguanyl_cyclase"/>
</dbReference>
<evidence type="ECO:0000256" key="1">
    <source>
        <dbReference type="ARBA" id="ARBA00012528"/>
    </source>
</evidence>
<dbReference type="CDD" id="cd01949">
    <property type="entry name" value="GGDEF"/>
    <property type="match status" value="1"/>
</dbReference>
<dbReference type="InterPro" id="IPR000160">
    <property type="entry name" value="GGDEF_dom"/>
</dbReference>
<proteinExistence type="predicted"/>
<comment type="catalytic activity">
    <reaction evidence="2">
        <text>2 GTP = 3',3'-c-di-GMP + 2 diphosphate</text>
        <dbReference type="Rhea" id="RHEA:24898"/>
        <dbReference type="ChEBI" id="CHEBI:33019"/>
        <dbReference type="ChEBI" id="CHEBI:37565"/>
        <dbReference type="ChEBI" id="CHEBI:58805"/>
        <dbReference type="EC" id="2.7.7.65"/>
    </reaction>
</comment>
<feature type="transmembrane region" description="Helical" evidence="3">
    <location>
        <begin position="191"/>
        <end position="210"/>
    </location>
</feature>
<evidence type="ECO:0000256" key="2">
    <source>
        <dbReference type="ARBA" id="ARBA00034247"/>
    </source>
</evidence>
<feature type="transmembrane region" description="Helical" evidence="3">
    <location>
        <begin position="140"/>
        <end position="160"/>
    </location>
</feature>
<organism evidence="5 6">
    <name type="scientific">Stutzerimonas azotifigens</name>
    <dbReference type="NCBI Taxonomy" id="291995"/>
    <lineage>
        <taxon>Bacteria</taxon>
        <taxon>Pseudomonadati</taxon>
        <taxon>Pseudomonadota</taxon>
        <taxon>Gammaproteobacteria</taxon>
        <taxon>Pseudomonadales</taxon>
        <taxon>Pseudomonadaceae</taxon>
        <taxon>Stutzerimonas</taxon>
    </lineage>
</organism>
<dbReference type="Proteomes" id="UP000786387">
    <property type="component" value="Unassembled WGS sequence"/>
</dbReference>